<dbReference type="PANTHER" id="PTHR17972">
    <property type="entry name" value="NUCLEOLAR RNA-ASSOCIATED PROTEIN"/>
    <property type="match status" value="1"/>
</dbReference>
<dbReference type="Proteomes" id="UP000077154">
    <property type="component" value="Unassembled WGS sequence"/>
</dbReference>
<evidence type="ECO:0000259" key="9">
    <source>
        <dbReference type="Pfam" id="PF17404"/>
    </source>
</evidence>
<proteinExistence type="inferred from homology"/>
<dbReference type="InterPro" id="IPR035370">
    <property type="entry name" value="Nrap_D5"/>
</dbReference>
<evidence type="ECO:0000259" key="7">
    <source>
        <dbReference type="Pfam" id="PF03813"/>
    </source>
</evidence>
<organism evidence="13">
    <name type="scientific">Pseudogymnoascus destructans</name>
    <dbReference type="NCBI Taxonomy" id="655981"/>
    <lineage>
        <taxon>Eukaryota</taxon>
        <taxon>Fungi</taxon>
        <taxon>Dikarya</taxon>
        <taxon>Ascomycota</taxon>
        <taxon>Pezizomycotina</taxon>
        <taxon>Leotiomycetes</taxon>
        <taxon>Thelebolales</taxon>
        <taxon>Thelebolaceae</taxon>
        <taxon>Pseudogymnoascus</taxon>
    </lineage>
</organism>
<name>A0A177A885_9PEZI</name>
<keyword evidence="5" id="KW-0698">rRNA processing</keyword>
<dbReference type="VEuPathDB" id="FungiDB:GMDG_04651"/>
<dbReference type="GO" id="GO:0032545">
    <property type="term" value="C:CURI complex"/>
    <property type="evidence" value="ECO:0007669"/>
    <property type="project" value="TreeGrafter"/>
</dbReference>
<gene>
    <name evidence="13" type="ORF">VC83_04605</name>
</gene>
<evidence type="ECO:0000256" key="4">
    <source>
        <dbReference type="ARBA" id="ARBA00023242"/>
    </source>
</evidence>
<dbReference type="Gene3D" id="3.30.70.3030">
    <property type="match status" value="1"/>
</dbReference>
<keyword evidence="3 5" id="KW-0694">RNA-binding</keyword>
<evidence type="ECO:0000256" key="1">
    <source>
        <dbReference type="ARBA" id="ARBA00004604"/>
    </source>
</evidence>
<feature type="compositionally biased region" description="Basic residues" evidence="6">
    <location>
        <begin position="1"/>
        <end position="10"/>
    </location>
</feature>
<dbReference type="GO" id="GO:0006364">
    <property type="term" value="P:rRNA processing"/>
    <property type="evidence" value="ECO:0007669"/>
    <property type="project" value="UniProtKB-KW"/>
</dbReference>
<sequence>MEPQTTKRRKLDTTAEMPQASDDSNPSVPMGVAATQNPAATMKSHKSSSAAAPFAGDAYNSSLFKLQVEEMLVEVKPNYAKQLGPVGNVLRKLKTLVEAIPDREEMPFHEATKVLLKTHRVMVPFPEPRPDKTTAYKLAYAKPWNVNVVGSYPLKNMEKADSTMVIDMVVTIPASILQEKDYLNYRYFYKRAYYLACIAVGLQNGEEESFDLSMENLHGNDLQPVLVVKPGKGGEPTEFSKSRCEIRIIPACPKGFFADSKLHPTKNSIRPKAGPTGETVAPAPTPFYNATLQVECNHEAYLKLLHQTVKSAEGFVDACVLGRIWLRQRGFGSSVSDGGFGNFEWAALTALLLQGGGPKGRKALSPGYNSYQLFKGMVQYLATSNMVATPTLIQAGDPPIPKSHLPTFYDGPRGHNVLFKMSASSYDMLRQEAHVSLAMLNDEVFDQFEATFILKKDNPLQQFDSVIKIDGSSATGTISPQDHRSNNWLLSSKIFNVLKEALGDRVKLIHVKFDDHSRWKTKSFPPSPSPHIQVGLVFDPEHIHRAVDHGPAAEDKKAAETFRNFWGNKSELRRFKDGSILESLVWTKTPNASIFEQIIAYILNRHIGLNPNRDLSIVGDSFDALLPDSVSDTAAFTSLKESFKTLEQSIRDLEQLPLQLKQLSPIGAQLRSSFINAPDYGPRNPLRYPAEVLIAFEGSGRWPDDVVAIQRTKVAFLIKIGELLELTSQRYKAKLGLENNDEPLLNYPFLDITEPSGAVFRLRIHNDREQTLLENQVKSKSSDAHSAIAALAQYKYMFLQLPLHTQSVATHCTRFPLLSPTMRLVKKWFSAHMLSTHFREELIELLVIRTFLQPYPWRAPSSSMTGFLRTLQFIARWDWRNTPLIVDFGGIMTSKEISAINVRLEAWREVDPGMNRVVLFAATNHDVSGTTFTDGMPSKVVASRMTALARSACKLLKEEGLQLDPKTLFVPSLGEYDFVIYLSPKFAGSRRGKRDAKTAKFKNLDIQTEEDLLYVGYEPARLYVEELRALYTTTMVLFHDESSSNVIAGIWSPQTATRAFKVNMPYATKALGGGEETAGQVAIDKDAIMSEMARLGGDMVFKIEVRR</sequence>
<dbReference type="PANTHER" id="PTHR17972:SF0">
    <property type="entry name" value="NUCLEOLAR PROTEIN 6"/>
    <property type="match status" value="1"/>
</dbReference>
<evidence type="ECO:0000259" key="8">
    <source>
        <dbReference type="Pfam" id="PF17403"/>
    </source>
</evidence>
<evidence type="ECO:0000256" key="3">
    <source>
        <dbReference type="ARBA" id="ARBA00022884"/>
    </source>
</evidence>
<comment type="similarity">
    <text evidence="2 5">Belongs to the NRAP family.</text>
</comment>
<feature type="region of interest" description="Disordered" evidence="6">
    <location>
        <begin position="1"/>
        <end position="32"/>
    </location>
</feature>
<dbReference type="InterPro" id="IPR005554">
    <property type="entry name" value="NOL6/Upt22"/>
</dbReference>
<dbReference type="InterPro" id="IPR035367">
    <property type="entry name" value="Nrap_D2"/>
</dbReference>
<evidence type="ECO:0000256" key="6">
    <source>
        <dbReference type="SAM" id="MobiDB-lite"/>
    </source>
</evidence>
<dbReference type="InterPro" id="IPR035371">
    <property type="entry name" value="Nrap_D6"/>
</dbReference>
<evidence type="ECO:0000256" key="5">
    <source>
        <dbReference type="RuleBase" id="RU364032"/>
    </source>
</evidence>
<dbReference type="EMBL" id="KV441400">
    <property type="protein sequence ID" value="OAF57244.1"/>
    <property type="molecule type" value="Genomic_DNA"/>
</dbReference>
<keyword evidence="5" id="KW-0690">Ribosome biogenesis</keyword>
<feature type="domain" description="Nrap protein" evidence="7">
    <location>
        <begin position="166"/>
        <end position="310"/>
    </location>
</feature>
<dbReference type="Pfam" id="PF17403">
    <property type="entry name" value="Nrap_D2"/>
    <property type="match status" value="1"/>
</dbReference>
<accession>A0A177A885</accession>
<evidence type="ECO:0000259" key="11">
    <source>
        <dbReference type="Pfam" id="PF17406"/>
    </source>
</evidence>
<dbReference type="RefSeq" id="XP_024322534.1">
    <property type="nucleotide sequence ID" value="XM_024468234.1"/>
</dbReference>
<feature type="domain" description="Nrap protein" evidence="12">
    <location>
        <begin position="974"/>
        <end position="1103"/>
    </location>
</feature>
<dbReference type="InterPro" id="IPR035369">
    <property type="entry name" value="Nrap_D4"/>
</dbReference>
<evidence type="ECO:0000259" key="10">
    <source>
        <dbReference type="Pfam" id="PF17405"/>
    </source>
</evidence>
<dbReference type="InterPro" id="IPR035368">
    <property type="entry name" value="Nrap_D3"/>
</dbReference>
<dbReference type="Pfam" id="PF17404">
    <property type="entry name" value="Nrap_D3"/>
    <property type="match status" value="1"/>
</dbReference>
<dbReference type="Pfam" id="PF17406">
    <property type="entry name" value="Nrap_D5"/>
    <property type="match status" value="1"/>
</dbReference>
<dbReference type="Gene3D" id="1.10.1410.10">
    <property type="match status" value="1"/>
</dbReference>
<protein>
    <recommendedName>
        <fullName evidence="5">U3 small nucleolar RNA-associated protein 22</fullName>
    </recommendedName>
</protein>
<feature type="domain" description="Nrap protein" evidence="8">
    <location>
        <begin position="315"/>
        <end position="455"/>
    </location>
</feature>
<dbReference type="OrthoDB" id="10251401at2759"/>
<keyword evidence="4 5" id="KW-0539">Nucleus</keyword>
<dbReference type="Pfam" id="PF17405">
    <property type="entry name" value="Nrap_D4"/>
    <property type="match status" value="1"/>
</dbReference>
<dbReference type="GeneID" id="36287676"/>
<dbReference type="GO" id="GO:0032040">
    <property type="term" value="C:small-subunit processome"/>
    <property type="evidence" value="ECO:0007669"/>
    <property type="project" value="TreeGrafter"/>
</dbReference>
<dbReference type="GO" id="GO:0003723">
    <property type="term" value="F:RNA binding"/>
    <property type="evidence" value="ECO:0007669"/>
    <property type="project" value="UniProtKB-KW"/>
</dbReference>
<feature type="domain" description="Nrap protein" evidence="10">
    <location>
        <begin position="622"/>
        <end position="813"/>
    </location>
</feature>
<evidence type="ECO:0000256" key="2">
    <source>
        <dbReference type="ARBA" id="ARBA00006674"/>
    </source>
</evidence>
<dbReference type="Pfam" id="PF03813">
    <property type="entry name" value="Nrap"/>
    <property type="match status" value="1"/>
</dbReference>
<evidence type="ECO:0000313" key="13">
    <source>
        <dbReference type="EMBL" id="OAF57244.1"/>
    </source>
</evidence>
<dbReference type="eggNOG" id="KOG2054">
    <property type="taxonomic scope" value="Eukaryota"/>
</dbReference>
<keyword evidence="5" id="KW-0687">Ribonucleoprotein</keyword>
<feature type="domain" description="Nrap protein" evidence="11">
    <location>
        <begin position="815"/>
        <end position="971"/>
    </location>
</feature>
<dbReference type="Pfam" id="PF17407">
    <property type="entry name" value="Nrap_D6"/>
    <property type="match status" value="1"/>
</dbReference>
<evidence type="ECO:0000259" key="12">
    <source>
        <dbReference type="Pfam" id="PF17407"/>
    </source>
</evidence>
<dbReference type="InterPro" id="IPR035082">
    <property type="entry name" value="Nrap_D1"/>
</dbReference>
<dbReference type="GO" id="GO:0006409">
    <property type="term" value="P:tRNA export from nucleus"/>
    <property type="evidence" value="ECO:0007669"/>
    <property type="project" value="TreeGrafter"/>
</dbReference>
<dbReference type="AlphaFoldDB" id="A0A177A885"/>
<feature type="domain" description="Nrap protein" evidence="9">
    <location>
        <begin position="459"/>
        <end position="607"/>
    </location>
</feature>
<dbReference type="GO" id="GO:0034456">
    <property type="term" value="C:UTP-C complex"/>
    <property type="evidence" value="ECO:0007669"/>
    <property type="project" value="TreeGrafter"/>
</dbReference>
<comment type="subcellular location">
    <subcellularLocation>
        <location evidence="1 5">Nucleus</location>
        <location evidence="1 5">Nucleolus</location>
    </subcellularLocation>
</comment>
<reference evidence="13" key="1">
    <citation type="submission" date="2016-03" db="EMBL/GenBank/DDBJ databases">
        <title>Updated assembly of Pseudogymnoascus destructans, the fungus causing white-nose syndrome of bats.</title>
        <authorList>
            <person name="Palmer J.M."/>
            <person name="Drees K.P."/>
            <person name="Foster J.T."/>
            <person name="Lindner D.L."/>
        </authorList>
    </citation>
    <scope>NUCLEOTIDE SEQUENCE [LARGE SCALE GENOMIC DNA]</scope>
    <source>
        <strain evidence="13">20631-21</strain>
    </source>
</reference>